<dbReference type="InterPro" id="IPR051796">
    <property type="entry name" value="ISF_SsuE-like"/>
</dbReference>
<evidence type="ECO:0000256" key="1">
    <source>
        <dbReference type="ARBA" id="ARBA00022630"/>
    </source>
</evidence>
<evidence type="ECO:0000259" key="3">
    <source>
        <dbReference type="Pfam" id="PF03358"/>
    </source>
</evidence>
<keyword evidence="1" id="KW-0285">Flavoprotein</keyword>
<organism evidence="4 5">
    <name type="scientific">Candidatus Desantisbacteria bacterium CG_4_10_14_0_8_um_filter_48_22</name>
    <dbReference type="NCBI Taxonomy" id="1974543"/>
    <lineage>
        <taxon>Bacteria</taxon>
        <taxon>Candidatus Desantisiibacteriota</taxon>
    </lineage>
</organism>
<dbReference type="GO" id="GO:0016491">
    <property type="term" value="F:oxidoreductase activity"/>
    <property type="evidence" value="ECO:0007669"/>
    <property type="project" value="InterPro"/>
</dbReference>
<dbReference type="SUPFAM" id="SSF52218">
    <property type="entry name" value="Flavoproteins"/>
    <property type="match status" value="1"/>
</dbReference>
<dbReference type="Gene3D" id="3.40.50.360">
    <property type="match status" value="1"/>
</dbReference>
<feature type="domain" description="NADPH-dependent FMN reductase-like" evidence="3">
    <location>
        <begin position="1"/>
        <end position="132"/>
    </location>
</feature>
<evidence type="ECO:0000256" key="2">
    <source>
        <dbReference type="ARBA" id="ARBA00022643"/>
    </source>
</evidence>
<keyword evidence="2" id="KW-0288">FMN</keyword>
<dbReference type="AlphaFoldDB" id="A0A2M7SDI9"/>
<comment type="caution">
    <text evidence="4">The sequence shown here is derived from an EMBL/GenBank/DDBJ whole genome shotgun (WGS) entry which is preliminary data.</text>
</comment>
<evidence type="ECO:0000313" key="5">
    <source>
        <dbReference type="Proteomes" id="UP000229307"/>
    </source>
</evidence>
<proteinExistence type="predicted"/>
<evidence type="ECO:0000313" key="4">
    <source>
        <dbReference type="EMBL" id="PIZ17582.1"/>
    </source>
</evidence>
<dbReference type="PANTHER" id="PTHR43278">
    <property type="entry name" value="NAD(P)H-DEPENDENT FMN-CONTAINING OXIDOREDUCTASE YWQN-RELATED"/>
    <property type="match status" value="1"/>
</dbReference>
<protein>
    <submittedName>
        <fullName evidence="4">Flavodoxin family protein</fullName>
    </submittedName>
</protein>
<reference evidence="5" key="1">
    <citation type="submission" date="2017-09" db="EMBL/GenBank/DDBJ databases">
        <title>Depth-based differentiation of microbial function through sediment-hosted aquifers and enrichment of novel symbionts in the deep terrestrial subsurface.</title>
        <authorList>
            <person name="Probst A.J."/>
            <person name="Ladd B."/>
            <person name="Jarett J.K."/>
            <person name="Geller-Mcgrath D.E."/>
            <person name="Sieber C.M.K."/>
            <person name="Emerson J.B."/>
            <person name="Anantharaman K."/>
            <person name="Thomas B.C."/>
            <person name="Malmstrom R."/>
            <person name="Stieglmeier M."/>
            <person name="Klingl A."/>
            <person name="Woyke T."/>
            <person name="Ryan C.M."/>
            <person name="Banfield J.F."/>
        </authorList>
    </citation>
    <scope>NUCLEOTIDE SEQUENCE [LARGE SCALE GENOMIC DNA]</scope>
</reference>
<accession>A0A2M7SDI9</accession>
<dbReference type="InterPro" id="IPR029039">
    <property type="entry name" value="Flavoprotein-like_sf"/>
</dbReference>
<dbReference type="Pfam" id="PF03358">
    <property type="entry name" value="FMN_red"/>
    <property type="match status" value="1"/>
</dbReference>
<dbReference type="EMBL" id="PFMR01000105">
    <property type="protein sequence ID" value="PIZ17582.1"/>
    <property type="molecule type" value="Genomic_DNA"/>
</dbReference>
<dbReference type="Proteomes" id="UP000229307">
    <property type="component" value="Unassembled WGS sequence"/>
</dbReference>
<sequence length="188" mass="20156">MKVLGIAGSPRQEGNTCALLQEALKGAAEAGADTELLFIPGLKINPCRECGGCDNTGKCVVDDGMQAVYPKLRDADHFIVASPIFFGGVTANLKAMIDRCQCLWVRKYILKQAFSAKTNRRGVFISVCGGKKTDFFQAASLTIKAFFITLDITYDADLFLPGIDSKGAITKYPSAIRDAFKLGSGLCG</sequence>
<dbReference type="InterPro" id="IPR005025">
    <property type="entry name" value="FMN_Rdtase-like_dom"/>
</dbReference>
<dbReference type="PANTHER" id="PTHR43278:SF4">
    <property type="entry name" value="NAD(P)H-DEPENDENT FMN-CONTAINING OXIDOREDUCTASE YWQN-RELATED"/>
    <property type="match status" value="1"/>
</dbReference>
<gene>
    <name evidence="4" type="ORF">COY52_03920</name>
</gene>
<name>A0A2M7SDI9_9BACT</name>